<gene>
    <name evidence="2" type="ORF">BDN71DRAFT_1513802</name>
</gene>
<proteinExistence type="predicted"/>
<protein>
    <submittedName>
        <fullName evidence="2">Uncharacterized protein</fullName>
    </submittedName>
</protein>
<feature type="compositionally biased region" description="Low complexity" evidence="1">
    <location>
        <begin position="91"/>
        <end position="104"/>
    </location>
</feature>
<sequence length="135" mass="14544">MQAPIPFSDGWIYCEVLGCSARFKTYCGRTYHVRSKHDDSNVVRTQAPSPLLPAQIRQSPSSGFDSDSDAGCDILHDDFAPQQFEDDHCKSPSSPGPASLLLSESDSDSETEEDPEPIGAPGPTIDKTKPAANCT</sequence>
<feature type="compositionally biased region" description="Polar residues" evidence="1">
    <location>
        <begin position="56"/>
        <end position="65"/>
    </location>
</feature>
<feature type="compositionally biased region" description="Basic and acidic residues" evidence="1">
    <location>
        <begin position="74"/>
        <end position="90"/>
    </location>
</feature>
<keyword evidence="3" id="KW-1185">Reference proteome</keyword>
<dbReference type="AlphaFoldDB" id="A0A9P5ZJR0"/>
<name>A0A9P5ZJR0_PLEER</name>
<feature type="compositionally biased region" description="Acidic residues" evidence="1">
    <location>
        <begin position="105"/>
        <end position="116"/>
    </location>
</feature>
<organism evidence="2 3">
    <name type="scientific">Pleurotus eryngii</name>
    <name type="common">Boletus of the steppes</name>
    <dbReference type="NCBI Taxonomy" id="5323"/>
    <lineage>
        <taxon>Eukaryota</taxon>
        <taxon>Fungi</taxon>
        <taxon>Dikarya</taxon>
        <taxon>Basidiomycota</taxon>
        <taxon>Agaricomycotina</taxon>
        <taxon>Agaricomycetes</taxon>
        <taxon>Agaricomycetidae</taxon>
        <taxon>Agaricales</taxon>
        <taxon>Pleurotineae</taxon>
        <taxon>Pleurotaceae</taxon>
        <taxon>Pleurotus</taxon>
    </lineage>
</organism>
<dbReference type="Proteomes" id="UP000807025">
    <property type="component" value="Unassembled WGS sequence"/>
</dbReference>
<feature type="region of interest" description="Disordered" evidence="1">
    <location>
        <begin position="37"/>
        <end position="135"/>
    </location>
</feature>
<evidence type="ECO:0000256" key="1">
    <source>
        <dbReference type="SAM" id="MobiDB-lite"/>
    </source>
</evidence>
<accession>A0A9P5ZJR0</accession>
<evidence type="ECO:0000313" key="2">
    <source>
        <dbReference type="EMBL" id="KAF9487604.1"/>
    </source>
</evidence>
<reference evidence="2" key="1">
    <citation type="submission" date="2020-11" db="EMBL/GenBank/DDBJ databases">
        <authorList>
            <consortium name="DOE Joint Genome Institute"/>
            <person name="Ahrendt S."/>
            <person name="Riley R."/>
            <person name="Andreopoulos W."/>
            <person name="Labutti K."/>
            <person name="Pangilinan J."/>
            <person name="Ruiz-Duenas F.J."/>
            <person name="Barrasa J.M."/>
            <person name="Sanchez-Garcia M."/>
            <person name="Camarero S."/>
            <person name="Miyauchi S."/>
            <person name="Serrano A."/>
            <person name="Linde D."/>
            <person name="Babiker R."/>
            <person name="Drula E."/>
            <person name="Ayuso-Fernandez I."/>
            <person name="Pacheco R."/>
            <person name="Padilla G."/>
            <person name="Ferreira P."/>
            <person name="Barriuso J."/>
            <person name="Kellner H."/>
            <person name="Castanera R."/>
            <person name="Alfaro M."/>
            <person name="Ramirez L."/>
            <person name="Pisabarro A.G."/>
            <person name="Kuo A."/>
            <person name="Tritt A."/>
            <person name="Lipzen A."/>
            <person name="He G."/>
            <person name="Yan M."/>
            <person name="Ng V."/>
            <person name="Cullen D."/>
            <person name="Martin F."/>
            <person name="Rosso M.-N."/>
            <person name="Henrissat B."/>
            <person name="Hibbett D."/>
            <person name="Martinez A.T."/>
            <person name="Grigoriev I.V."/>
        </authorList>
    </citation>
    <scope>NUCLEOTIDE SEQUENCE</scope>
    <source>
        <strain evidence="2">ATCC 90797</strain>
    </source>
</reference>
<dbReference type="EMBL" id="MU154763">
    <property type="protein sequence ID" value="KAF9487604.1"/>
    <property type="molecule type" value="Genomic_DNA"/>
</dbReference>
<comment type="caution">
    <text evidence="2">The sequence shown here is derived from an EMBL/GenBank/DDBJ whole genome shotgun (WGS) entry which is preliminary data.</text>
</comment>
<evidence type="ECO:0000313" key="3">
    <source>
        <dbReference type="Proteomes" id="UP000807025"/>
    </source>
</evidence>